<dbReference type="Proteomes" id="UP000000591">
    <property type="component" value="Chromosome V"/>
</dbReference>
<reference evidence="2" key="2">
    <citation type="journal article" date="2013" name="G3 (Bethesda)">
        <title>Genomes of Ashbya fungi isolated from insects reveal four mating-type loci, numerous translocations, lack of transposons, and distinct gene duplications.</title>
        <authorList>
            <person name="Dietrich F.S."/>
            <person name="Voegeli S."/>
            <person name="Kuo S."/>
            <person name="Philippsen P."/>
        </authorList>
    </citation>
    <scope>GENOME REANNOTATION</scope>
    <source>
        <strain evidence="2">ATCC 10895 / CBS 109.51 / FGSC 9923 / NRRL Y-1056</strain>
    </source>
</reference>
<dbReference type="InParanoid" id="D8FGD2"/>
<dbReference type="HOGENOM" id="CLU_436106_0_0_1"/>
<dbReference type="GeneID" id="9487590"/>
<gene>
    <name evidence="1" type="ORF">AGOS_AEL037W</name>
</gene>
<dbReference type="OMA" id="LQQWQNR"/>
<evidence type="ECO:0000313" key="2">
    <source>
        <dbReference type="Proteomes" id="UP000000591"/>
    </source>
</evidence>
<evidence type="ECO:0000313" key="1">
    <source>
        <dbReference type="EMBL" id="ADJ41775.1"/>
    </source>
</evidence>
<proteinExistence type="predicted"/>
<dbReference type="OrthoDB" id="4034650at2759"/>
<dbReference type="AlphaFoldDB" id="D8FGD2"/>
<reference evidence="1 2" key="1">
    <citation type="journal article" date="2004" name="Science">
        <title>The Ashbya gossypii genome as a tool for mapping the ancient Saccharomyces cerevisiae genome.</title>
        <authorList>
            <person name="Dietrich F.S."/>
            <person name="Voegeli S."/>
            <person name="Brachat S."/>
            <person name="Lerch A."/>
            <person name="Gates K."/>
            <person name="Steiner S."/>
            <person name="Mohr C."/>
            <person name="Pohlmann R."/>
            <person name="Luedi P."/>
            <person name="Choi S."/>
            <person name="Wing R.A."/>
            <person name="Flavier A."/>
            <person name="Gaffney T.D."/>
            <person name="Philippsen P."/>
        </authorList>
    </citation>
    <scope>NUCLEOTIDE SEQUENCE [LARGE SCALE GENOMIC DNA]</scope>
    <source>
        <strain evidence="2">ATCC 10895 / CBS 109.51 / FGSC 9923 / NRRL Y-1056</strain>
    </source>
</reference>
<organism evidence="1 2">
    <name type="scientific">Eremothecium gossypii (strain ATCC 10895 / CBS 109.51 / FGSC 9923 / NRRL Y-1056)</name>
    <name type="common">Yeast</name>
    <name type="synonym">Ashbya gossypii</name>
    <dbReference type="NCBI Taxonomy" id="284811"/>
    <lineage>
        <taxon>Eukaryota</taxon>
        <taxon>Fungi</taxon>
        <taxon>Dikarya</taxon>
        <taxon>Ascomycota</taxon>
        <taxon>Saccharomycotina</taxon>
        <taxon>Saccharomycetes</taxon>
        <taxon>Saccharomycetales</taxon>
        <taxon>Saccharomycetaceae</taxon>
        <taxon>Eremothecium</taxon>
    </lineage>
</organism>
<protein>
    <submittedName>
        <fullName evidence="1">AEL037Wp</fullName>
    </submittedName>
</protein>
<dbReference type="RefSeq" id="NP_001342268.1">
    <property type="nucleotide sequence ID" value="NM_001355318.1"/>
</dbReference>
<name>D8FGD2_EREGS</name>
<keyword evidence="2" id="KW-1185">Reference proteome</keyword>
<dbReference type="EMBL" id="AE016818">
    <property type="protein sequence ID" value="ADJ41775.1"/>
    <property type="molecule type" value="Genomic_DNA"/>
</dbReference>
<accession>D8FGD2</accession>
<sequence length="627" mass="67922">METEMESALRCVMRYREQEDVDLRYMAVRELCGELRNRQDHVLQGLDGLPGTLKAVTHEVIVRSLDDQSEVQGMVCRELLAGIGDCAVPYVVAQLVGELGGSGQGRRWEVVLQYLRAVLGGGGRRARDVDEGDVAAYVRALAREREPSALWHRVLAALCSGGTVQSDELVDAVYAEARRAGSADARGAVVAVVGGVGGARAARVLARCEDAELLEQVARAHALKFGRVWPAVVRRWAVGELGSGPAGFRLVRHLCVLMLRADAELLRAVCARCAEALATAASWHAEPTVGGGAAEDDADDLQLSDEGSELMLSEDEDQGAARQRDCVQLGAAAVALLGALPALPAETVQAVQRLPAPFAAELQPQLVALTARHAAFVDWTIRQFGDVAQEALPALSPAQAAELAAARPERSRFLAPGDGIPAELRAAVYAHANSGSVPTELLQQWQNRRVASKPYVDSTLRLVADLLALDSVSLNVHQWCIEMLAWVGDEYAFYRATVIPLMIPPLKPPKRFVHVMQVGTMKQREDESTHIRALVARALLSWLEDAAVSWDYNQVTHLLELLKYPLRDVPLKGISLEILDMAVERYGGLLAHYDAELVQSVIDQASVQYPAETAHLAARFALIASSL</sequence>
<dbReference type="KEGG" id="ago:AGOS_AEL037W"/>